<evidence type="ECO:0000256" key="4">
    <source>
        <dbReference type="ARBA" id="ARBA00023125"/>
    </source>
</evidence>
<dbReference type="Proteomes" id="UP001304895">
    <property type="component" value="Unassembled WGS sequence"/>
</dbReference>
<keyword evidence="5" id="KW-0804">Transcription</keyword>
<protein>
    <recommendedName>
        <fullName evidence="10">Zn(2)-C6 fungal-type domain-containing protein</fullName>
    </recommendedName>
</protein>
<feature type="region of interest" description="Disordered" evidence="7">
    <location>
        <begin position="1"/>
        <end position="48"/>
    </location>
</feature>
<evidence type="ECO:0000256" key="5">
    <source>
        <dbReference type="ARBA" id="ARBA00023163"/>
    </source>
</evidence>
<keyword evidence="1" id="KW-0479">Metal-binding</keyword>
<evidence type="ECO:0008006" key="10">
    <source>
        <dbReference type="Google" id="ProtNLM"/>
    </source>
</evidence>
<dbReference type="Pfam" id="PF11951">
    <property type="entry name" value="Fungal_trans_2"/>
    <property type="match status" value="1"/>
</dbReference>
<dbReference type="InterPro" id="IPR021858">
    <property type="entry name" value="Fun_TF"/>
</dbReference>
<proteinExistence type="predicted"/>
<feature type="compositionally biased region" description="Low complexity" evidence="7">
    <location>
        <begin position="1"/>
        <end position="19"/>
    </location>
</feature>
<evidence type="ECO:0000256" key="3">
    <source>
        <dbReference type="ARBA" id="ARBA00023015"/>
    </source>
</evidence>
<accession>A0AAN6UC83</accession>
<evidence type="ECO:0000313" key="9">
    <source>
        <dbReference type="Proteomes" id="UP001304895"/>
    </source>
</evidence>
<reference evidence="8" key="1">
    <citation type="journal article" date="2023" name="Mol. Phylogenet. Evol.">
        <title>Genome-scale phylogeny and comparative genomics of the fungal order Sordariales.</title>
        <authorList>
            <person name="Hensen N."/>
            <person name="Bonometti L."/>
            <person name="Westerberg I."/>
            <person name="Brannstrom I.O."/>
            <person name="Guillou S."/>
            <person name="Cros-Aarteil S."/>
            <person name="Calhoun S."/>
            <person name="Haridas S."/>
            <person name="Kuo A."/>
            <person name="Mondo S."/>
            <person name="Pangilinan J."/>
            <person name="Riley R."/>
            <person name="LaButti K."/>
            <person name="Andreopoulos B."/>
            <person name="Lipzen A."/>
            <person name="Chen C."/>
            <person name="Yan M."/>
            <person name="Daum C."/>
            <person name="Ng V."/>
            <person name="Clum A."/>
            <person name="Steindorff A."/>
            <person name="Ohm R.A."/>
            <person name="Martin F."/>
            <person name="Silar P."/>
            <person name="Natvig D.O."/>
            <person name="Lalanne C."/>
            <person name="Gautier V."/>
            <person name="Ament-Velasquez S.L."/>
            <person name="Kruys A."/>
            <person name="Hutchinson M.I."/>
            <person name="Powell A.J."/>
            <person name="Barry K."/>
            <person name="Miller A.N."/>
            <person name="Grigoriev I.V."/>
            <person name="Debuchy R."/>
            <person name="Gladieux P."/>
            <person name="Hiltunen Thoren M."/>
            <person name="Johannesson H."/>
        </authorList>
    </citation>
    <scope>NUCLEOTIDE SEQUENCE</scope>
    <source>
        <strain evidence="8">CBS 123565</strain>
    </source>
</reference>
<dbReference type="InterPro" id="IPR052360">
    <property type="entry name" value="Transcr_Regulatory_Proteins"/>
</dbReference>
<comment type="caution">
    <text evidence="8">The sequence shown here is derived from an EMBL/GenBank/DDBJ whole genome shotgun (WGS) entry which is preliminary data.</text>
</comment>
<dbReference type="AlphaFoldDB" id="A0AAN6UC83"/>
<sequence length="396" mass="42588">MDSGRSSVEPSSSPGSPSSSPSPPPGQPKKRTRASKPKKPACNRCTSAGRTCDRYDRAALQRYGPPDPARTAELAEGEFVRIYQQSEALQSMRQTEPDIEDTETENRFVARFRAATADGVAAHLCSVTAFWSRVGPSTSSQDKAVWHAVVALSAAFQLFQSPDDPVVAGFTRKSLDLFAIQHYNKSIERLQRHAGSSAPESARVTLVCCLAFISLETLRGNHAVAVTHLANGLRILQSLPDPTFACLADDSVFVWPPARYSLDMPDIIQLFARFEISACFFTHGIQPVISERGYRTRHFDGGSAEGRFTDVSHARLPGPLCLVTKHTSDQGSRATAVRMLAESLCRGDGHRQRNGGVFGRQSQFSAATGDGGGADPRDGGSGRAGCCCGSPEGELS</sequence>
<organism evidence="8 9">
    <name type="scientific">Trichocladium antarcticum</name>
    <dbReference type="NCBI Taxonomy" id="1450529"/>
    <lineage>
        <taxon>Eukaryota</taxon>
        <taxon>Fungi</taxon>
        <taxon>Dikarya</taxon>
        <taxon>Ascomycota</taxon>
        <taxon>Pezizomycotina</taxon>
        <taxon>Sordariomycetes</taxon>
        <taxon>Sordariomycetidae</taxon>
        <taxon>Sordariales</taxon>
        <taxon>Chaetomiaceae</taxon>
        <taxon>Trichocladium</taxon>
    </lineage>
</organism>
<dbReference type="PANTHER" id="PTHR36206:SF16">
    <property type="entry name" value="TRANSCRIPTION FACTOR DOMAIN-CONTAINING PROTEIN-RELATED"/>
    <property type="match status" value="1"/>
</dbReference>
<feature type="region of interest" description="Disordered" evidence="7">
    <location>
        <begin position="352"/>
        <end position="396"/>
    </location>
</feature>
<evidence type="ECO:0000256" key="7">
    <source>
        <dbReference type="SAM" id="MobiDB-lite"/>
    </source>
</evidence>
<keyword evidence="4" id="KW-0238">DNA-binding</keyword>
<dbReference type="EMBL" id="MU853445">
    <property type="protein sequence ID" value="KAK4130015.1"/>
    <property type="molecule type" value="Genomic_DNA"/>
</dbReference>
<reference evidence="8" key="2">
    <citation type="submission" date="2023-05" db="EMBL/GenBank/DDBJ databases">
        <authorList>
            <consortium name="Lawrence Berkeley National Laboratory"/>
            <person name="Steindorff A."/>
            <person name="Hensen N."/>
            <person name="Bonometti L."/>
            <person name="Westerberg I."/>
            <person name="Brannstrom I.O."/>
            <person name="Guillou S."/>
            <person name="Cros-Aarteil S."/>
            <person name="Calhoun S."/>
            <person name="Haridas S."/>
            <person name="Kuo A."/>
            <person name="Mondo S."/>
            <person name="Pangilinan J."/>
            <person name="Riley R."/>
            <person name="Labutti K."/>
            <person name="Andreopoulos B."/>
            <person name="Lipzen A."/>
            <person name="Chen C."/>
            <person name="Yanf M."/>
            <person name="Daum C."/>
            <person name="Ng V."/>
            <person name="Clum A."/>
            <person name="Ohm R."/>
            <person name="Martin F."/>
            <person name="Silar P."/>
            <person name="Natvig D."/>
            <person name="Lalanne C."/>
            <person name="Gautier V."/>
            <person name="Ament-Velasquez S.L."/>
            <person name="Kruys A."/>
            <person name="Hutchinson M.I."/>
            <person name="Powell A.J."/>
            <person name="Barry K."/>
            <person name="Miller A.N."/>
            <person name="Grigoriev I.V."/>
            <person name="Debuchy R."/>
            <person name="Gladieux P."/>
            <person name="Thoren M.H."/>
            <person name="Johannesson H."/>
        </authorList>
    </citation>
    <scope>NUCLEOTIDE SEQUENCE</scope>
    <source>
        <strain evidence="8">CBS 123565</strain>
    </source>
</reference>
<dbReference type="GO" id="GO:0046872">
    <property type="term" value="F:metal ion binding"/>
    <property type="evidence" value="ECO:0007669"/>
    <property type="project" value="UniProtKB-KW"/>
</dbReference>
<evidence type="ECO:0000313" key="8">
    <source>
        <dbReference type="EMBL" id="KAK4130015.1"/>
    </source>
</evidence>
<evidence type="ECO:0000256" key="6">
    <source>
        <dbReference type="ARBA" id="ARBA00023242"/>
    </source>
</evidence>
<gene>
    <name evidence="8" type="ORF">BT67DRAFT_392444</name>
</gene>
<keyword evidence="9" id="KW-1185">Reference proteome</keyword>
<dbReference type="GO" id="GO:0003677">
    <property type="term" value="F:DNA binding"/>
    <property type="evidence" value="ECO:0007669"/>
    <property type="project" value="UniProtKB-KW"/>
</dbReference>
<evidence type="ECO:0000256" key="1">
    <source>
        <dbReference type="ARBA" id="ARBA00022723"/>
    </source>
</evidence>
<evidence type="ECO:0000256" key="2">
    <source>
        <dbReference type="ARBA" id="ARBA00022833"/>
    </source>
</evidence>
<feature type="compositionally biased region" description="Basic residues" evidence="7">
    <location>
        <begin position="28"/>
        <end position="41"/>
    </location>
</feature>
<keyword evidence="3" id="KW-0805">Transcription regulation</keyword>
<name>A0AAN6UC83_9PEZI</name>
<keyword evidence="2" id="KW-0862">Zinc</keyword>
<keyword evidence="6" id="KW-0539">Nucleus</keyword>
<dbReference type="PANTHER" id="PTHR36206">
    <property type="entry name" value="ASPERCRYPTIN BIOSYNTHESIS CLUSTER-SPECIFIC TRANSCRIPTION REGULATOR ATNN-RELATED"/>
    <property type="match status" value="1"/>
</dbReference>